<dbReference type="SMART" id="SM00160">
    <property type="entry name" value="RanBD"/>
    <property type="match status" value="1"/>
</dbReference>
<feature type="domain" description="RanBD1" evidence="2">
    <location>
        <begin position="31"/>
        <end position="168"/>
    </location>
</feature>
<dbReference type="GO" id="GO:0006913">
    <property type="term" value="P:nucleocytoplasmic transport"/>
    <property type="evidence" value="ECO:0007669"/>
    <property type="project" value="InterPro"/>
</dbReference>
<feature type="compositionally biased region" description="Acidic residues" evidence="1">
    <location>
        <begin position="182"/>
        <end position="192"/>
    </location>
</feature>
<dbReference type="GO" id="GO:0005643">
    <property type="term" value="C:nuclear pore"/>
    <property type="evidence" value="ECO:0007669"/>
    <property type="project" value="TreeGrafter"/>
</dbReference>
<dbReference type="GO" id="GO:0005737">
    <property type="term" value="C:cytoplasm"/>
    <property type="evidence" value="ECO:0007669"/>
    <property type="project" value="TreeGrafter"/>
</dbReference>
<keyword evidence="4" id="KW-1185">Reference proteome</keyword>
<dbReference type="EMBL" id="QEAQ01000025">
    <property type="protein sequence ID" value="TPX59432.1"/>
    <property type="molecule type" value="Genomic_DNA"/>
</dbReference>
<dbReference type="GO" id="GO:0005096">
    <property type="term" value="F:GTPase activator activity"/>
    <property type="evidence" value="ECO:0007669"/>
    <property type="project" value="TreeGrafter"/>
</dbReference>
<dbReference type="InterPro" id="IPR000156">
    <property type="entry name" value="Ran_bind_dom"/>
</dbReference>
<protein>
    <recommendedName>
        <fullName evidence="2">RanBD1 domain-containing protein</fullName>
    </recommendedName>
</protein>
<dbReference type="Pfam" id="PF00638">
    <property type="entry name" value="Ran_BP1"/>
    <property type="match status" value="1"/>
</dbReference>
<proteinExistence type="predicted"/>
<feature type="region of interest" description="Disordered" evidence="1">
    <location>
        <begin position="163"/>
        <end position="217"/>
    </location>
</feature>
<dbReference type="Gene3D" id="2.30.29.30">
    <property type="entry name" value="Pleckstrin-homology domain (PH domain)/Phosphotyrosine-binding domain (PTB)"/>
    <property type="match status" value="1"/>
</dbReference>
<dbReference type="STRING" id="109895.A0A507E6C4"/>
<dbReference type="PANTHER" id="PTHR23138">
    <property type="entry name" value="RAN BINDING PROTEIN"/>
    <property type="match status" value="1"/>
</dbReference>
<gene>
    <name evidence="3" type="ORF">PhCBS80983_g02447</name>
</gene>
<accession>A0A507E6C4</accession>
<reference evidence="3 4" key="1">
    <citation type="journal article" date="2019" name="Sci. Rep.">
        <title>Comparative genomics of chytrid fungi reveal insights into the obligate biotrophic and pathogenic lifestyle of Synchytrium endobioticum.</title>
        <authorList>
            <person name="van de Vossenberg B.T.L.H."/>
            <person name="Warris S."/>
            <person name="Nguyen H.D.T."/>
            <person name="van Gent-Pelzer M.P.E."/>
            <person name="Joly D.L."/>
            <person name="van de Geest H.C."/>
            <person name="Bonants P.J.M."/>
            <person name="Smith D.S."/>
            <person name="Levesque C.A."/>
            <person name="van der Lee T.A.J."/>
        </authorList>
    </citation>
    <scope>NUCLEOTIDE SEQUENCE [LARGE SCALE GENOMIC DNA]</scope>
    <source>
        <strain evidence="3 4">CBS 809.83</strain>
    </source>
</reference>
<dbReference type="CDD" id="cd13179">
    <property type="entry name" value="RanBD_RanBP1"/>
    <property type="match status" value="1"/>
</dbReference>
<comment type="caution">
    <text evidence="3">The sequence shown here is derived from an EMBL/GenBank/DDBJ whole genome shotgun (WGS) entry which is preliminary data.</text>
</comment>
<evidence type="ECO:0000256" key="1">
    <source>
        <dbReference type="SAM" id="MobiDB-lite"/>
    </source>
</evidence>
<dbReference type="PANTHER" id="PTHR23138:SF87">
    <property type="entry name" value="E3 SUMO-PROTEIN LIGASE RANBP2"/>
    <property type="match status" value="1"/>
</dbReference>
<dbReference type="InterPro" id="IPR045255">
    <property type="entry name" value="RanBP1-like"/>
</dbReference>
<dbReference type="Proteomes" id="UP000318582">
    <property type="component" value="Unassembled WGS sequence"/>
</dbReference>
<feature type="compositionally biased region" description="Basic and acidic residues" evidence="1">
    <location>
        <begin position="193"/>
        <end position="217"/>
    </location>
</feature>
<organism evidence="3 4">
    <name type="scientific">Powellomyces hirtus</name>
    <dbReference type="NCBI Taxonomy" id="109895"/>
    <lineage>
        <taxon>Eukaryota</taxon>
        <taxon>Fungi</taxon>
        <taxon>Fungi incertae sedis</taxon>
        <taxon>Chytridiomycota</taxon>
        <taxon>Chytridiomycota incertae sedis</taxon>
        <taxon>Chytridiomycetes</taxon>
        <taxon>Spizellomycetales</taxon>
        <taxon>Powellomycetaceae</taxon>
        <taxon>Powellomyces</taxon>
    </lineage>
</organism>
<evidence type="ECO:0000313" key="3">
    <source>
        <dbReference type="EMBL" id="TPX59432.1"/>
    </source>
</evidence>
<dbReference type="OrthoDB" id="2357150at2759"/>
<dbReference type="FunFam" id="2.30.29.30:FF:000312">
    <property type="entry name" value="Ran binding protein 1"/>
    <property type="match status" value="1"/>
</dbReference>
<feature type="region of interest" description="Disordered" evidence="1">
    <location>
        <begin position="1"/>
        <end position="28"/>
    </location>
</feature>
<dbReference type="SUPFAM" id="SSF50729">
    <property type="entry name" value="PH domain-like"/>
    <property type="match status" value="1"/>
</dbReference>
<dbReference type="AlphaFoldDB" id="A0A507E6C4"/>
<dbReference type="PROSITE" id="PS50196">
    <property type="entry name" value="RANBD1"/>
    <property type="match status" value="1"/>
</dbReference>
<dbReference type="InterPro" id="IPR045256">
    <property type="entry name" value="RanBP1_RanBD"/>
</dbReference>
<evidence type="ECO:0000313" key="4">
    <source>
        <dbReference type="Proteomes" id="UP000318582"/>
    </source>
</evidence>
<dbReference type="InterPro" id="IPR011993">
    <property type="entry name" value="PH-like_dom_sf"/>
</dbReference>
<name>A0A507E6C4_9FUNG</name>
<feature type="compositionally biased region" description="Basic and acidic residues" evidence="1">
    <location>
        <begin position="1"/>
        <end position="14"/>
    </location>
</feature>
<sequence length="217" mass="24865">MAEEHQPTVEKQENADAAQGEDEVAPSVDVHFEPVMKLEQLEEIKTMEEDEDTLFKMRSKLFRFEKAGNEWKERGTGDIKLLSHKQTTKVRILMRREKTHKICANHYITQDMELKPNVGSDRSWVWSTMADVSEGEPAQELLAIRFANAENANKFKEAFEDAQKHNAKLAGEAPKAQKEVESEAEEDSEDETADKKVEHKEEPKEEPKAESKEEPKA</sequence>
<evidence type="ECO:0000259" key="2">
    <source>
        <dbReference type="PROSITE" id="PS50196"/>
    </source>
</evidence>